<dbReference type="EMBL" id="JACJID010000001">
    <property type="protein sequence ID" value="MBA8924060.1"/>
    <property type="molecule type" value="Genomic_DNA"/>
</dbReference>
<evidence type="ECO:0000259" key="1">
    <source>
        <dbReference type="Pfam" id="PF13354"/>
    </source>
</evidence>
<evidence type="ECO:0000313" key="2">
    <source>
        <dbReference type="EMBL" id="MBA8924060.1"/>
    </source>
</evidence>
<name>A0ABR6BB67_9PSEU</name>
<evidence type="ECO:0000313" key="3">
    <source>
        <dbReference type="Proteomes" id="UP000517916"/>
    </source>
</evidence>
<dbReference type="SUPFAM" id="SSF56601">
    <property type="entry name" value="beta-lactamase/transpeptidase-like"/>
    <property type="match status" value="1"/>
</dbReference>
<protein>
    <submittedName>
        <fullName evidence="2">Beta-lactamase class A</fullName>
        <ecNumber evidence="2">3.5.2.6</ecNumber>
    </submittedName>
</protein>
<dbReference type="EC" id="3.5.2.6" evidence="2"/>
<dbReference type="PANTHER" id="PTHR35333:SF3">
    <property type="entry name" value="BETA-LACTAMASE-TYPE TRANSPEPTIDASE FOLD CONTAINING PROTEIN"/>
    <property type="match status" value="1"/>
</dbReference>
<reference evidence="2 3" key="1">
    <citation type="submission" date="2020-08" db="EMBL/GenBank/DDBJ databases">
        <title>Genomic Encyclopedia of Archaeal and Bacterial Type Strains, Phase II (KMG-II): from individual species to whole genera.</title>
        <authorList>
            <person name="Goeker M."/>
        </authorList>
    </citation>
    <scope>NUCLEOTIDE SEQUENCE [LARGE SCALE GENOMIC DNA]</scope>
    <source>
        <strain evidence="2 3">DSM 43850</strain>
    </source>
</reference>
<accession>A0ABR6BB67</accession>
<keyword evidence="3" id="KW-1185">Reference proteome</keyword>
<sequence>MTAHPAYLASTPDLLPLAESIAEQWARAGVRGHLLARNLDTGEQFGFDVDVAIPLASVVKVPLALAVLERVASGALDPARQITVDPATSSLGSTGVSAFRYPATLAVGDLVHMMLTVSDNASSDVLLDLIGIDGLTGSLRAWGCADIHVRHRLHRMYECAAGVAGNDFGLALELAIQSDRSGQHTIETLDPAHANSASAAALVDLLHRVWLDRISEPAATAELRRLMSLQVFTHRLASDLRTDTVRVSGKTGTFLHLRHEIGVVEADSGDRVAIAALTRSTRRATVAQDIDLAIGSAARSAFEALRA</sequence>
<keyword evidence="2" id="KW-0378">Hydrolase</keyword>
<comment type="caution">
    <text evidence="2">The sequence shown here is derived from an EMBL/GenBank/DDBJ whole genome shotgun (WGS) entry which is preliminary data.</text>
</comment>
<dbReference type="Pfam" id="PF13354">
    <property type="entry name" value="Beta-lactamase2"/>
    <property type="match status" value="1"/>
</dbReference>
<dbReference type="GO" id="GO:0008800">
    <property type="term" value="F:beta-lactamase activity"/>
    <property type="evidence" value="ECO:0007669"/>
    <property type="project" value="UniProtKB-EC"/>
</dbReference>
<dbReference type="PANTHER" id="PTHR35333">
    <property type="entry name" value="BETA-LACTAMASE"/>
    <property type="match status" value="1"/>
</dbReference>
<dbReference type="RefSeq" id="WP_025358431.1">
    <property type="nucleotide sequence ID" value="NZ_BAAABQ010000065.1"/>
</dbReference>
<dbReference type="InterPro" id="IPR000871">
    <property type="entry name" value="Beta-lactam_class-A"/>
</dbReference>
<proteinExistence type="predicted"/>
<dbReference type="InterPro" id="IPR045155">
    <property type="entry name" value="Beta-lactam_cat"/>
</dbReference>
<dbReference type="Proteomes" id="UP000517916">
    <property type="component" value="Unassembled WGS sequence"/>
</dbReference>
<dbReference type="InterPro" id="IPR012338">
    <property type="entry name" value="Beta-lactam/transpept-like"/>
</dbReference>
<organism evidence="2 3">
    <name type="scientific">Kutzneria viridogrisea</name>
    <dbReference type="NCBI Taxonomy" id="47990"/>
    <lineage>
        <taxon>Bacteria</taxon>
        <taxon>Bacillati</taxon>
        <taxon>Actinomycetota</taxon>
        <taxon>Actinomycetes</taxon>
        <taxon>Pseudonocardiales</taxon>
        <taxon>Pseudonocardiaceae</taxon>
        <taxon>Kutzneria</taxon>
    </lineage>
</organism>
<dbReference type="Gene3D" id="3.40.710.10">
    <property type="entry name" value="DD-peptidase/beta-lactamase superfamily"/>
    <property type="match status" value="1"/>
</dbReference>
<gene>
    <name evidence="2" type="ORF">BC739_001257</name>
</gene>
<feature type="domain" description="Beta-lactamase class A catalytic" evidence="1">
    <location>
        <begin position="34"/>
        <end position="278"/>
    </location>
</feature>